<name>A0A8B8CBE6_CRAVI</name>
<sequence>MAGEKSVPLILLCCVAQNAALLFQGNSNPGQATTLGPIGKDATLSLLIQEVLDLKIQVQNQEQEILTLKGHQTLKNNVTTSTLNQLMSEFVDIKLSFEVLQQDCDQTFNLTGFQSLTKKIDDVEQSIKYLTLSQERHELQDEAANRTISQELHRLNQMTSDLQTKQDVTNRTMVRHILDLQNLVQAVQRKMTSQSVDIHSLQVDLLTERTSISSLGSDIATLQSKVQSLNYTLQNNNSTIRLVGGTDLNSGRVEVFYNGTWGTVCDDYFDYKDAKVVCRMLGKNTSHAVAHSRAHFGQGAGPVVYDNLGCMGTEADLSECRHTPFGHSDCKHDEDAGVTCG</sequence>
<accession>A0A8B8CBE6</accession>
<evidence type="ECO:0000256" key="3">
    <source>
        <dbReference type="PROSITE-ProRule" id="PRU00196"/>
    </source>
</evidence>
<feature type="disulfide bond" evidence="3">
    <location>
        <begin position="310"/>
        <end position="320"/>
    </location>
</feature>
<evidence type="ECO:0000313" key="6">
    <source>
        <dbReference type="Proteomes" id="UP000694844"/>
    </source>
</evidence>
<dbReference type="GeneID" id="111117603"/>
<evidence type="ECO:0000313" key="7">
    <source>
        <dbReference type="RefSeq" id="XP_022312464.1"/>
    </source>
</evidence>
<dbReference type="PROSITE" id="PS00420">
    <property type="entry name" value="SRCR_1"/>
    <property type="match status" value="1"/>
</dbReference>
<keyword evidence="6" id="KW-1185">Reference proteome</keyword>
<dbReference type="Proteomes" id="UP000694844">
    <property type="component" value="Chromosome 10"/>
</dbReference>
<dbReference type="KEGG" id="cvn:111117603"/>
<dbReference type="Gene3D" id="3.10.250.10">
    <property type="entry name" value="SRCR-like domain"/>
    <property type="match status" value="1"/>
</dbReference>
<reference evidence="7" key="1">
    <citation type="submission" date="2025-08" db="UniProtKB">
        <authorList>
            <consortium name="RefSeq"/>
        </authorList>
    </citation>
    <scope>IDENTIFICATION</scope>
    <source>
        <tissue evidence="7">Whole sample</tissue>
    </source>
</reference>
<keyword evidence="2" id="KW-0325">Glycoprotein</keyword>
<gene>
    <name evidence="7" type="primary">LOC111117603</name>
</gene>
<dbReference type="GO" id="GO:0016020">
    <property type="term" value="C:membrane"/>
    <property type="evidence" value="ECO:0007669"/>
    <property type="project" value="InterPro"/>
</dbReference>
<evidence type="ECO:0000256" key="2">
    <source>
        <dbReference type="ARBA" id="ARBA00023180"/>
    </source>
</evidence>
<evidence type="ECO:0000256" key="1">
    <source>
        <dbReference type="ARBA" id="ARBA00023157"/>
    </source>
</evidence>
<keyword evidence="4" id="KW-0732">Signal</keyword>
<feature type="chain" id="PRO_5034084336" evidence="4">
    <location>
        <begin position="21"/>
        <end position="341"/>
    </location>
</feature>
<dbReference type="PROSITE" id="PS50287">
    <property type="entry name" value="SRCR_2"/>
    <property type="match status" value="1"/>
</dbReference>
<dbReference type="SMART" id="SM00202">
    <property type="entry name" value="SR"/>
    <property type="match status" value="1"/>
</dbReference>
<dbReference type="PRINTS" id="PR00258">
    <property type="entry name" value="SPERACTRCPTR"/>
</dbReference>
<feature type="signal peptide" evidence="4">
    <location>
        <begin position="1"/>
        <end position="20"/>
    </location>
</feature>
<dbReference type="AlphaFoldDB" id="A0A8B8CBE6"/>
<protein>
    <submittedName>
        <fullName evidence="7">Macrophage scavenger receptor types I and II-like</fullName>
    </submittedName>
</protein>
<dbReference type="FunFam" id="3.10.250.10:FF:000011">
    <property type="entry name" value="Scavenger receptor class A member 5"/>
    <property type="match status" value="1"/>
</dbReference>
<evidence type="ECO:0000256" key="4">
    <source>
        <dbReference type="SAM" id="SignalP"/>
    </source>
</evidence>
<comment type="caution">
    <text evidence="3">Lacks conserved residue(s) required for the propagation of feature annotation.</text>
</comment>
<dbReference type="RefSeq" id="XP_022312464.1">
    <property type="nucleotide sequence ID" value="XM_022456756.1"/>
</dbReference>
<dbReference type="OrthoDB" id="422749at2759"/>
<dbReference type="Pfam" id="PF00530">
    <property type="entry name" value="SRCR"/>
    <property type="match status" value="1"/>
</dbReference>
<feature type="domain" description="SRCR" evidence="5">
    <location>
        <begin position="240"/>
        <end position="341"/>
    </location>
</feature>
<dbReference type="PANTHER" id="PTHR48071:SF18">
    <property type="entry name" value="DELETED IN MALIGNANT BRAIN TUMORS 1 PROTEIN-RELATED"/>
    <property type="match status" value="1"/>
</dbReference>
<proteinExistence type="predicted"/>
<evidence type="ECO:0000259" key="5">
    <source>
        <dbReference type="PROSITE" id="PS50287"/>
    </source>
</evidence>
<organism evidence="6 7">
    <name type="scientific">Crassostrea virginica</name>
    <name type="common">Eastern oyster</name>
    <dbReference type="NCBI Taxonomy" id="6565"/>
    <lineage>
        <taxon>Eukaryota</taxon>
        <taxon>Metazoa</taxon>
        <taxon>Spiralia</taxon>
        <taxon>Lophotrochozoa</taxon>
        <taxon>Mollusca</taxon>
        <taxon>Bivalvia</taxon>
        <taxon>Autobranchia</taxon>
        <taxon>Pteriomorphia</taxon>
        <taxon>Ostreida</taxon>
        <taxon>Ostreoidea</taxon>
        <taxon>Ostreidae</taxon>
        <taxon>Crassostrea</taxon>
    </lineage>
</organism>
<dbReference type="InterPro" id="IPR036772">
    <property type="entry name" value="SRCR-like_dom_sf"/>
</dbReference>
<dbReference type="SUPFAM" id="SSF56487">
    <property type="entry name" value="SRCR-like"/>
    <property type="match status" value="1"/>
</dbReference>
<keyword evidence="1 3" id="KW-1015">Disulfide bond</keyword>
<dbReference type="PANTHER" id="PTHR48071">
    <property type="entry name" value="SRCR DOMAIN-CONTAINING PROTEIN"/>
    <property type="match status" value="1"/>
</dbReference>
<dbReference type="InterPro" id="IPR001190">
    <property type="entry name" value="SRCR"/>
</dbReference>